<reference evidence="2 3" key="1">
    <citation type="submission" date="2023-07" db="EMBL/GenBank/DDBJ databases">
        <title>The novel representative of Negativicutes class, Anaeroselena agilis gen. nov. sp. nov.</title>
        <authorList>
            <person name="Prokofeva M.I."/>
            <person name="Elcheninov A.G."/>
            <person name="Klyukina A."/>
            <person name="Kublanov I.V."/>
            <person name="Frolov E.N."/>
            <person name="Podosokorskaya O.A."/>
        </authorList>
    </citation>
    <scope>NUCLEOTIDE SEQUENCE [LARGE SCALE GENOMIC DNA]</scope>
    <source>
        <strain evidence="2 3">4137-cl</strain>
    </source>
</reference>
<gene>
    <name evidence="2" type="ORF">Q4T40_20330</name>
</gene>
<evidence type="ECO:0000259" key="1">
    <source>
        <dbReference type="PROSITE" id="PS50113"/>
    </source>
</evidence>
<dbReference type="InterPro" id="IPR013656">
    <property type="entry name" value="PAS_4"/>
</dbReference>
<dbReference type="RefSeq" id="WP_413782034.1">
    <property type="nucleotide sequence ID" value="NZ_JAUOZS010000001.1"/>
</dbReference>
<protein>
    <submittedName>
        <fullName evidence="2">PAS domain S-box protein</fullName>
    </submittedName>
</protein>
<dbReference type="SMART" id="SM00091">
    <property type="entry name" value="PAS"/>
    <property type="match status" value="2"/>
</dbReference>
<dbReference type="InterPro" id="IPR000700">
    <property type="entry name" value="PAS-assoc_C"/>
</dbReference>
<dbReference type="InterPro" id="IPR035965">
    <property type="entry name" value="PAS-like_dom_sf"/>
</dbReference>
<dbReference type="NCBIfam" id="TIGR00229">
    <property type="entry name" value="sensory_box"/>
    <property type="match status" value="1"/>
</dbReference>
<name>A0ABU3P3I7_9FIRM</name>
<comment type="caution">
    <text evidence="2">The sequence shown here is derived from an EMBL/GenBank/DDBJ whole genome shotgun (WGS) entry which is preliminary data.</text>
</comment>
<feature type="domain" description="PAC" evidence="1">
    <location>
        <begin position="190"/>
        <end position="240"/>
    </location>
</feature>
<dbReference type="Gene3D" id="3.30.450.20">
    <property type="entry name" value="PAS domain"/>
    <property type="match status" value="2"/>
</dbReference>
<proteinExistence type="predicted"/>
<dbReference type="Pfam" id="PF13426">
    <property type="entry name" value="PAS_9"/>
    <property type="match status" value="1"/>
</dbReference>
<evidence type="ECO:0000313" key="3">
    <source>
        <dbReference type="Proteomes" id="UP001254848"/>
    </source>
</evidence>
<dbReference type="Pfam" id="PF08448">
    <property type="entry name" value="PAS_4"/>
    <property type="match status" value="1"/>
</dbReference>
<dbReference type="PANTHER" id="PTHR33744">
    <property type="entry name" value="CARBOHYDRATE DIACID REGULATOR"/>
    <property type="match status" value="1"/>
</dbReference>
<dbReference type="Proteomes" id="UP001254848">
    <property type="component" value="Unassembled WGS sequence"/>
</dbReference>
<dbReference type="Gene3D" id="1.10.10.2840">
    <property type="entry name" value="PucR C-terminal helix-turn-helix domain"/>
    <property type="match status" value="1"/>
</dbReference>
<dbReference type="SUPFAM" id="SSF55785">
    <property type="entry name" value="PYP-like sensor domain (PAS domain)"/>
    <property type="match status" value="1"/>
</dbReference>
<dbReference type="PROSITE" id="PS50113">
    <property type="entry name" value="PAC"/>
    <property type="match status" value="1"/>
</dbReference>
<dbReference type="InterPro" id="IPR042070">
    <property type="entry name" value="PucR_C-HTH_sf"/>
</dbReference>
<organism evidence="2 3">
    <name type="scientific">Anaeroselena agilis</name>
    <dbReference type="NCBI Taxonomy" id="3063788"/>
    <lineage>
        <taxon>Bacteria</taxon>
        <taxon>Bacillati</taxon>
        <taxon>Bacillota</taxon>
        <taxon>Negativicutes</taxon>
        <taxon>Acetonemataceae</taxon>
        <taxon>Anaeroselena</taxon>
    </lineage>
</organism>
<dbReference type="Pfam" id="PF13556">
    <property type="entry name" value="HTH_30"/>
    <property type="match status" value="1"/>
</dbReference>
<dbReference type="CDD" id="cd00130">
    <property type="entry name" value="PAS"/>
    <property type="match status" value="2"/>
</dbReference>
<dbReference type="PANTHER" id="PTHR33744:SF1">
    <property type="entry name" value="DNA-BINDING TRANSCRIPTIONAL ACTIVATOR ADER"/>
    <property type="match status" value="1"/>
</dbReference>
<dbReference type="InterPro" id="IPR000014">
    <property type="entry name" value="PAS"/>
</dbReference>
<sequence length="635" mass="68307">MPRASGQKGAAQVARVLDGLADGFLAVDGQGKIVFMNQAARVLLAAGADPAGRTLAAAGLAIPELAEMLELAAAGGKEPVRLEVFLPQPEGWLEVTAYPSGEGLAAIIRAGGERQPPEERLKTAFNANPHAMALLTWPEARFAEVNGAWLASLGFAKDEVLGKTGVELGLWDEAARDEMRRLLLEEGCVRERDVAVRTKSGDTLTALLSVVFIDLGGRKHLVATSLDISERRRAEEQAREQLGLLEDCSEADADATTMIVDEAGDIVRVFGDKGLLPGNPEGENLRAALPPPVAADLLAMLAAVLSEGAARTTEFRAAVGEAPKAVRVTAAPMTRRYRGRRTVSFRVRDITAEKAAEEKSALAERAYGRSTFFNSLVTGGHPAEYVADVLEGYGVDTGADYVCLALTVAREEPRSPAAWPSGETTAATAASTGEIFAWLARREPGWLWQTNGCIAALVPADKAGSTKEEQTEYAARLAGRVEAAFAFTRVAVGVAATSGEGAPLDLEALYGRAAEALLLCDRQEGRGAVHYADTGLYQVAFQLLRDRNIQRIVRDMIGALAAYDRKRGSNLLATLEAILEEENLRMVAARLFIHHNTAIWRKKRIEKLLGLSLDSFETRAMVSLYLKVWRLLSRV</sequence>
<evidence type="ECO:0000313" key="2">
    <source>
        <dbReference type="EMBL" id="MDT8903581.1"/>
    </source>
</evidence>
<dbReference type="InterPro" id="IPR025736">
    <property type="entry name" value="PucR_C-HTH_dom"/>
</dbReference>
<keyword evidence="3" id="KW-1185">Reference proteome</keyword>
<accession>A0ABU3P3I7</accession>
<dbReference type="EMBL" id="JAUOZS010000001">
    <property type="protein sequence ID" value="MDT8903581.1"/>
    <property type="molecule type" value="Genomic_DNA"/>
</dbReference>
<dbReference type="InterPro" id="IPR051448">
    <property type="entry name" value="CdaR-like_regulators"/>
</dbReference>